<name>A0A8X7CKR4_9ARAC</name>
<comment type="caution">
    <text evidence="1">The sequence shown here is derived from an EMBL/GenBank/DDBJ whole genome shotgun (WGS) entry which is preliminary data.</text>
</comment>
<keyword evidence="2" id="KW-1185">Reference proteome</keyword>
<dbReference type="EMBL" id="BMAV01018676">
    <property type="protein sequence ID" value="GFY71211.1"/>
    <property type="molecule type" value="Genomic_DNA"/>
</dbReference>
<dbReference type="Gene3D" id="3.60.10.10">
    <property type="entry name" value="Endonuclease/exonuclease/phosphatase"/>
    <property type="match status" value="1"/>
</dbReference>
<evidence type="ECO:0000313" key="2">
    <source>
        <dbReference type="Proteomes" id="UP000886998"/>
    </source>
</evidence>
<dbReference type="Proteomes" id="UP000886998">
    <property type="component" value="Unassembled WGS sequence"/>
</dbReference>
<sequence>MVHSPFRLETPSSPNLLVPITSVINEDCDPTFCGSRGSSYIDVTAVGMDLLEDVSCWHLPAYSLSYHKAIEFDIALNSNSPTKDGDNCIFNLKKANCKLFYDSSKYLLSSISDLIVSCQNPESLHDLAKELISIQNSCKMSIPIKKQGMQSSLVDNRNWLHEKTL</sequence>
<evidence type="ECO:0000313" key="1">
    <source>
        <dbReference type="EMBL" id="GFY71211.1"/>
    </source>
</evidence>
<dbReference type="InterPro" id="IPR036691">
    <property type="entry name" value="Endo/exonu/phosph_ase_sf"/>
</dbReference>
<gene>
    <name evidence="1" type="primary">AVEN_114035_1</name>
    <name evidence="1" type="ORF">TNIN_47071</name>
</gene>
<dbReference type="AlphaFoldDB" id="A0A8X7CKR4"/>
<proteinExistence type="predicted"/>
<dbReference type="OrthoDB" id="6432697at2759"/>
<protein>
    <submittedName>
        <fullName evidence="1">Uncharacterized protein</fullName>
    </submittedName>
</protein>
<accession>A0A8X7CKR4</accession>
<reference evidence="1" key="1">
    <citation type="submission" date="2020-08" db="EMBL/GenBank/DDBJ databases">
        <title>Multicomponent nature underlies the extraordinary mechanical properties of spider dragline silk.</title>
        <authorList>
            <person name="Kono N."/>
            <person name="Nakamura H."/>
            <person name="Mori M."/>
            <person name="Yoshida Y."/>
            <person name="Ohtoshi R."/>
            <person name="Malay A.D."/>
            <person name="Moran D.A.P."/>
            <person name="Tomita M."/>
            <person name="Numata K."/>
            <person name="Arakawa K."/>
        </authorList>
    </citation>
    <scope>NUCLEOTIDE SEQUENCE</scope>
</reference>
<organism evidence="1 2">
    <name type="scientific">Trichonephila inaurata madagascariensis</name>
    <dbReference type="NCBI Taxonomy" id="2747483"/>
    <lineage>
        <taxon>Eukaryota</taxon>
        <taxon>Metazoa</taxon>
        <taxon>Ecdysozoa</taxon>
        <taxon>Arthropoda</taxon>
        <taxon>Chelicerata</taxon>
        <taxon>Arachnida</taxon>
        <taxon>Araneae</taxon>
        <taxon>Araneomorphae</taxon>
        <taxon>Entelegynae</taxon>
        <taxon>Araneoidea</taxon>
        <taxon>Nephilidae</taxon>
        <taxon>Trichonephila</taxon>
        <taxon>Trichonephila inaurata</taxon>
    </lineage>
</organism>